<keyword evidence="1" id="KW-0472">Membrane</keyword>
<proteinExistence type="predicted"/>
<feature type="transmembrane region" description="Helical" evidence="1">
    <location>
        <begin position="140"/>
        <end position="160"/>
    </location>
</feature>
<protein>
    <submittedName>
        <fullName evidence="3">Uncharacterized protein</fullName>
    </submittedName>
</protein>
<evidence type="ECO:0000256" key="1">
    <source>
        <dbReference type="SAM" id="Phobius"/>
    </source>
</evidence>
<dbReference type="WBParaSite" id="PSAMB.scaffold1931size30305.g15662.t1">
    <property type="protein sequence ID" value="PSAMB.scaffold1931size30305.g15662.t1"/>
    <property type="gene ID" value="PSAMB.scaffold1931size30305.g15662"/>
</dbReference>
<evidence type="ECO:0000313" key="3">
    <source>
        <dbReference type="WBParaSite" id="PSAMB.scaffold1931size30305.g15662.t1"/>
    </source>
</evidence>
<dbReference type="AlphaFoldDB" id="A0A914VFV6"/>
<organism evidence="2 3">
    <name type="scientific">Plectus sambesii</name>
    <dbReference type="NCBI Taxonomy" id="2011161"/>
    <lineage>
        <taxon>Eukaryota</taxon>
        <taxon>Metazoa</taxon>
        <taxon>Ecdysozoa</taxon>
        <taxon>Nematoda</taxon>
        <taxon>Chromadorea</taxon>
        <taxon>Plectida</taxon>
        <taxon>Plectina</taxon>
        <taxon>Plectoidea</taxon>
        <taxon>Plectidae</taxon>
        <taxon>Plectus</taxon>
    </lineage>
</organism>
<accession>A0A914VFV6</accession>
<keyword evidence="1" id="KW-0812">Transmembrane</keyword>
<sequence length="218" mass="24519">MKLSLVQAGLRTLNTVLLLITLFLIASGLDYCDLEPAGKAQKCESLEITQWSTHEGLHGQFLVVIGLMILTSLSVASVAAAFHDQQLLNRFVVFYNVIASVATVAIFCAELYYATCPWEEMPSTVEIAGRTGSICIVRSWAVASFTSLLLTVLSVVDMVVHWRRILERQAAERRNRTRKLTFDERLELDKEHFMEFSRKVSTRLPLAELPASRKLTSR</sequence>
<feature type="transmembrane region" description="Helical" evidence="1">
    <location>
        <begin position="61"/>
        <end position="82"/>
    </location>
</feature>
<keyword evidence="1" id="KW-1133">Transmembrane helix</keyword>
<keyword evidence="2" id="KW-1185">Reference proteome</keyword>
<reference evidence="3" key="1">
    <citation type="submission" date="2022-11" db="UniProtKB">
        <authorList>
            <consortium name="WormBaseParasite"/>
        </authorList>
    </citation>
    <scope>IDENTIFICATION</scope>
</reference>
<evidence type="ECO:0000313" key="2">
    <source>
        <dbReference type="Proteomes" id="UP000887566"/>
    </source>
</evidence>
<feature type="transmembrane region" description="Helical" evidence="1">
    <location>
        <begin position="94"/>
        <end position="114"/>
    </location>
</feature>
<name>A0A914VFV6_9BILA</name>
<feature type="transmembrane region" description="Helical" evidence="1">
    <location>
        <begin position="12"/>
        <end position="29"/>
    </location>
</feature>
<dbReference type="Proteomes" id="UP000887566">
    <property type="component" value="Unplaced"/>
</dbReference>